<dbReference type="InterPro" id="IPR024964">
    <property type="entry name" value="CTLH/CRA"/>
</dbReference>
<feature type="compositionally biased region" description="Pro residues" evidence="1">
    <location>
        <begin position="86"/>
        <end position="111"/>
    </location>
</feature>
<feature type="domain" description="CTLH" evidence="2">
    <location>
        <begin position="178"/>
        <end position="241"/>
    </location>
</feature>
<dbReference type="InterPro" id="IPR013144">
    <property type="entry name" value="CRA_dom"/>
</dbReference>
<evidence type="ECO:0000256" key="1">
    <source>
        <dbReference type="SAM" id="MobiDB-lite"/>
    </source>
</evidence>
<dbReference type="SMART" id="SM00757">
    <property type="entry name" value="CRA"/>
    <property type="match status" value="1"/>
</dbReference>
<dbReference type="EMBL" id="JADGJQ010000129">
    <property type="protein sequence ID" value="KAJ3168044.1"/>
    <property type="molecule type" value="Genomic_DNA"/>
</dbReference>
<feature type="compositionally biased region" description="Acidic residues" evidence="1">
    <location>
        <begin position="151"/>
        <end position="177"/>
    </location>
</feature>
<dbReference type="PANTHER" id="PTHR12864">
    <property type="entry name" value="RAN BINDING PROTEIN 9-RELATED"/>
    <property type="match status" value="1"/>
</dbReference>
<feature type="compositionally biased region" description="Basic and acidic residues" evidence="1">
    <location>
        <begin position="112"/>
        <end position="121"/>
    </location>
</feature>
<dbReference type="InterPro" id="IPR006595">
    <property type="entry name" value="CTLH_C"/>
</dbReference>
<reference evidence="3" key="1">
    <citation type="submission" date="2020-05" db="EMBL/GenBank/DDBJ databases">
        <title>Phylogenomic resolution of chytrid fungi.</title>
        <authorList>
            <person name="Stajich J.E."/>
            <person name="Amses K."/>
            <person name="Simmons R."/>
            <person name="Seto K."/>
            <person name="Myers J."/>
            <person name="Bonds A."/>
            <person name="Quandt C.A."/>
            <person name="Barry K."/>
            <person name="Liu P."/>
            <person name="Grigoriev I."/>
            <person name="Longcore J.E."/>
            <person name="James T.Y."/>
        </authorList>
    </citation>
    <scope>NUCLEOTIDE SEQUENCE</scope>
    <source>
        <strain evidence="3">JEL0379</strain>
    </source>
</reference>
<evidence type="ECO:0000313" key="3">
    <source>
        <dbReference type="EMBL" id="KAJ3168044.1"/>
    </source>
</evidence>
<evidence type="ECO:0000313" key="4">
    <source>
        <dbReference type="Proteomes" id="UP001212152"/>
    </source>
</evidence>
<name>A0AAD5TGU7_9FUNG</name>
<dbReference type="AlphaFoldDB" id="A0AAD5TGU7"/>
<dbReference type="Proteomes" id="UP001212152">
    <property type="component" value="Unassembled WGS sequence"/>
</dbReference>
<proteinExistence type="predicted"/>
<gene>
    <name evidence="3" type="ORF">HDU87_001273</name>
</gene>
<protein>
    <recommendedName>
        <fullName evidence="2">CTLH domain-containing protein</fullName>
    </recommendedName>
</protein>
<feature type="region of interest" description="Disordered" evidence="1">
    <location>
        <begin position="327"/>
        <end position="347"/>
    </location>
</feature>
<feature type="region of interest" description="Disordered" evidence="1">
    <location>
        <begin position="1"/>
        <end position="32"/>
    </location>
</feature>
<sequence length="359" mass="38520">MVASVLPALNSPASTPHRPSQQALPVSAAASAPPSDPLAQIYNLLPAPVPTPGIHRYIHDHLVHNCFPLTARAFAVAAHLHAAHRPPAPAPAPPAPPAFLLSPPPPPPPPLIEEKEKEKEKEKKRKQQHEEPSQLKCSIGGMTMGQHTADDGDDDDDDDDDDHSVDDEDDDGDDNDATTDARKAVLDLVRAGNVAAAVEQCRAVYGDALLSGGGSDGGEEIRFQCACQMFVELVKVSAPRAMVFAQQELFGKYTSAGHMATLNDIIGLIAYPDPAASPLASYLGDARREDLAGRLNRRILESQGLASTSMIERLVRQSTVVRNTLQEVTEPSKEAKKPSKQPQAQARWDVSLLLGERLA</sequence>
<dbReference type="InterPro" id="IPR050618">
    <property type="entry name" value="Ubq-SigPath_Reg"/>
</dbReference>
<dbReference type="Pfam" id="PF10607">
    <property type="entry name" value="CTLH"/>
    <property type="match status" value="1"/>
</dbReference>
<dbReference type="PROSITE" id="PS50897">
    <property type="entry name" value="CTLH"/>
    <property type="match status" value="1"/>
</dbReference>
<accession>A0AAD5TGU7</accession>
<comment type="caution">
    <text evidence="3">The sequence shown here is derived from an EMBL/GenBank/DDBJ whole genome shotgun (WGS) entry which is preliminary data.</text>
</comment>
<evidence type="ECO:0000259" key="2">
    <source>
        <dbReference type="PROSITE" id="PS50897"/>
    </source>
</evidence>
<feature type="compositionally biased region" description="Low complexity" evidence="1">
    <location>
        <begin position="19"/>
        <end position="32"/>
    </location>
</feature>
<organism evidence="3 4">
    <name type="scientific">Geranomyces variabilis</name>
    <dbReference type="NCBI Taxonomy" id="109894"/>
    <lineage>
        <taxon>Eukaryota</taxon>
        <taxon>Fungi</taxon>
        <taxon>Fungi incertae sedis</taxon>
        <taxon>Chytridiomycota</taxon>
        <taxon>Chytridiomycota incertae sedis</taxon>
        <taxon>Chytridiomycetes</taxon>
        <taxon>Spizellomycetales</taxon>
        <taxon>Powellomycetaceae</taxon>
        <taxon>Geranomyces</taxon>
    </lineage>
</organism>
<keyword evidence="4" id="KW-1185">Reference proteome</keyword>
<feature type="region of interest" description="Disordered" evidence="1">
    <location>
        <begin position="84"/>
        <end position="178"/>
    </location>
</feature>